<dbReference type="Pfam" id="PF00501">
    <property type="entry name" value="AMP-binding"/>
    <property type="match status" value="1"/>
</dbReference>
<dbReference type="Pfam" id="PF13193">
    <property type="entry name" value="AMP-binding_C"/>
    <property type="match status" value="1"/>
</dbReference>
<dbReference type="Gene3D" id="3.40.50.12780">
    <property type="entry name" value="N-terminal domain of ligase-like"/>
    <property type="match status" value="1"/>
</dbReference>
<evidence type="ECO:0000259" key="4">
    <source>
        <dbReference type="Pfam" id="PF16177"/>
    </source>
</evidence>
<dbReference type="Proteomes" id="UP000297998">
    <property type="component" value="Unassembled WGS sequence"/>
</dbReference>
<evidence type="ECO:0000313" key="6">
    <source>
        <dbReference type="Proteomes" id="UP000297998"/>
    </source>
</evidence>
<evidence type="ECO:0000259" key="2">
    <source>
        <dbReference type="Pfam" id="PF00501"/>
    </source>
</evidence>
<dbReference type="RefSeq" id="WP_135835790.1">
    <property type="nucleotide sequence ID" value="NZ_CAUQWU010000001.1"/>
</dbReference>
<evidence type="ECO:0000313" key="5">
    <source>
        <dbReference type="EMBL" id="TGN26281.1"/>
    </source>
</evidence>
<feature type="domain" description="Acetyl-coenzyme A synthetase N-terminal" evidence="4">
    <location>
        <begin position="3"/>
        <end position="54"/>
    </location>
</feature>
<dbReference type="Gene3D" id="3.30.300.30">
    <property type="match status" value="1"/>
</dbReference>
<dbReference type="Pfam" id="PF16177">
    <property type="entry name" value="ACAS_N"/>
    <property type="match status" value="1"/>
</dbReference>
<accession>A0A4Z1C1M3</accession>
<dbReference type="PANTHER" id="PTHR43347">
    <property type="entry name" value="ACYL-COA SYNTHETASE"/>
    <property type="match status" value="1"/>
</dbReference>
<dbReference type="EMBL" id="SRPE01000007">
    <property type="protein sequence ID" value="TGN26281.1"/>
    <property type="molecule type" value="Genomic_DNA"/>
</dbReference>
<feature type="domain" description="AMP-dependent synthetase/ligase" evidence="2">
    <location>
        <begin position="66"/>
        <end position="445"/>
    </location>
</feature>
<protein>
    <submittedName>
        <fullName evidence="5">Propionyl-CoA synthetase</fullName>
        <ecNumber evidence="5">6.2.1.17</ecNumber>
    </submittedName>
</protein>
<keyword evidence="6" id="KW-1185">Reference proteome</keyword>
<evidence type="ECO:0000259" key="3">
    <source>
        <dbReference type="Pfam" id="PF13193"/>
    </source>
</evidence>
<dbReference type="AlphaFoldDB" id="A0A4Z1C1M3"/>
<sequence>MDYKTLYSKSIEEPELFWKKESQKLAWSVYPEQILKQNENGYYSWFVDGKINISRLALEENIKAGRGEQDALIYDSPVTGIVEKITYNELLEKVSRFAGGLKSLGLSKGDTAIIYMPMIPEAIVAMLACARIGVIHSVVFGGFASPELAIRIDDAQPDVIISASYGVEINRQINYKPLIDEAIELTLYKPKNIIIFERPNNTDDLSADNVHTYDEMYQHQPVEPIEVPSTHPLYILYTSGTTSTPKGVVRDTGGYATALNSTMKYFYDLEPGDTILTASDIGWVVGHSYIVYAPLIYGVTTVIYEGKPIKTPDAGAFWRMVEEHKIKNIFTAPTAIRAIRKEDPEGKLFNKYDTSSLKRLFLAGERCDTSTYYWLKEISKLPVIDHWWQTESGWPMLGICAGVENIMPEPGAAGLPVFGYNIKIVNEEGQENGLRDEGSIVIKLPLPPGCMTSLWRNEHRFIKGYFQQVPDHYLTGDGGYKDENGFVFITGRTDDIINVAGHRLSTATMEELVSSHPDITECAVVGIKDELKGQIPIGLIVTKENASKSEDEIEKDLVALLRKEIGGIACFKTSIVVNRLPKTRSGKILRKTLSQIADGASFTIPSTIDDPTVLDELIHEFTRRNIGLAFVSPQV</sequence>
<feature type="domain" description="AMP-binding enzyme C-terminal" evidence="3">
    <location>
        <begin position="509"/>
        <end position="587"/>
    </location>
</feature>
<dbReference type="EC" id="6.2.1.17" evidence="5"/>
<dbReference type="InterPro" id="IPR045851">
    <property type="entry name" value="AMP-bd_C_sf"/>
</dbReference>
<dbReference type="InterPro" id="IPR032387">
    <property type="entry name" value="ACAS_N"/>
</dbReference>
<comment type="caution">
    <text evidence="5">The sequence shown here is derived from an EMBL/GenBank/DDBJ whole genome shotgun (WGS) entry which is preliminary data.</text>
</comment>
<dbReference type="InterPro" id="IPR020845">
    <property type="entry name" value="AMP-binding_CS"/>
</dbReference>
<keyword evidence="5" id="KW-0436">Ligase</keyword>
<dbReference type="InterPro" id="IPR042099">
    <property type="entry name" value="ANL_N_sf"/>
</dbReference>
<name>A0A4Z1C1M3_9FLAO</name>
<gene>
    <name evidence="5" type="primary">prpE</name>
    <name evidence="5" type="synonym">yahU</name>
    <name evidence="5" type="ORF">E4J94_10635</name>
</gene>
<dbReference type="InterPro" id="IPR000873">
    <property type="entry name" value="AMP-dep_synth/lig_dom"/>
</dbReference>
<dbReference type="GO" id="GO:0050218">
    <property type="term" value="F:propionate-CoA ligase activity"/>
    <property type="evidence" value="ECO:0007669"/>
    <property type="project" value="UniProtKB-EC"/>
</dbReference>
<dbReference type="PROSITE" id="PS00455">
    <property type="entry name" value="AMP_BINDING"/>
    <property type="match status" value="1"/>
</dbReference>
<organism evidence="5 6">
    <name type="scientific">Empedobacter tilapiae</name>
    <dbReference type="NCBI Taxonomy" id="2491114"/>
    <lineage>
        <taxon>Bacteria</taxon>
        <taxon>Pseudomonadati</taxon>
        <taxon>Bacteroidota</taxon>
        <taxon>Flavobacteriia</taxon>
        <taxon>Flavobacteriales</taxon>
        <taxon>Weeksellaceae</taxon>
        <taxon>Empedobacter</taxon>
    </lineage>
</organism>
<dbReference type="OrthoDB" id="9778383at2"/>
<dbReference type="SUPFAM" id="SSF56801">
    <property type="entry name" value="Acetyl-CoA synthetase-like"/>
    <property type="match status" value="1"/>
</dbReference>
<comment type="similarity">
    <text evidence="1">Belongs to the ATP-dependent AMP-binding enzyme family.</text>
</comment>
<dbReference type="PANTHER" id="PTHR43347:SF3">
    <property type="entry name" value="ACYL-COA SYNTHETASE SHORT-CHAIN FAMILY MEMBER 3, MITOCHONDRIAL"/>
    <property type="match status" value="1"/>
</dbReference>
<proteinExistence type="inferred from homology"/>
<dbReference type="InterPro" id="IPR025110">
    <property type="entry name" value="AMP-bd_C"/>
</dbReference>
<evidence type="ECO:0000256" key="1">
    <source>
        <dbReference type="ARBA" id="ARBA00006432"/>
    </source>
</evidence>
<reference evidence="5 6" key="1">
    <citation type="submission" date="2019-03" db="EMBL/GenBank/DDBJ databases">
        <title>Empedobacter tilapiae sp. nov., isolated from an intestine of Nile tilapia Oreochromis niloticus.</title>
        <authorList>
            <person name="Kim Y.-O."/>
            <person name="Yoon J.-H."/>
        </authorList>
    </citation>
    <scope>NUCLEOTIDE SEQUENCE [LARGE SCALE GENOMIC DNA]</scope>
    <source>
        <strain evidence="5 6">MRS2</strain>
    </source>
</reference>